<evidence type="ECO:0000313" key="2">
    <source>
        <dbReference type="Proteomes" id="UP000549590"/>
    </source>
</evidence>
<protein>
    <submittedName>
        <fullName evidence="1">Uncharacterized protein</fullName>
    </submittedName>
</protein>
<comment type="caution">
    <text evidence="1">The sequence shown here is derived from an EMBL/GenBank/DDBJ whole genome shotgun (WGS) entry which is preliminary data.</text>
</comment>
<gene>
    <name evidence="1" type="ORF">HHE94_15265</name>
</gene>
<sequence>MVAKRSAQIGFGPPDGAKADVYAEANQFCNKTNQKVKTVKLDMTDSGLAKPGNVSLEFKCE</sequence>
<evidence type="ECO:0000313" key="1">
    <source>
        <dbReference type="EMBL" id="NMP04062.1"/>
    </source>
</evidence>
<dbReference type="Proteomes" id="UP000549590">
    <property type="component" value="Unassembled WGS sequence"/>
</dbReference>
<dbReference type="AlphaFoldDB" id="A0AAP6Y2X0"/>
<name>A0AAP6Y2X0_9GAMM</name>
<proteinExistence type="predicted"/>
<organism evidence="1 2">
    <name type="scientific">Pseudoalteromonas arctica</name>
    <dbReference type="NCBI Taxonomy" id="394751"/>
    <lineage>
        <taxon>Bacteria</taxon>
        <taxon>Pseudomonadati</taxon>
        <taxon>Pseudomonadota</taxon>
        <taxon>Gammaproteobacteria</taxon>
        <taxon>Alteromonadales</taxon>
        <taxon>Pseudoalteromonadaceae</taxon>
        <taxon>Pseudoalteromonas</taxon>
    </lineage>
</organism>
<dbReference type="EMBL" id="JABBYB010000009">
    <property type="protein sequence ID" value="NMP04062.1"/>
    <property type="molecule type" value="Genomic_DNA"/>
</dbReference>
<accession>A0AAP6Y2X0</accession>
<reference evidence="1 2" key="1">
    <citation type="submission" date="2020-04" db="EMBL/GenBank/DDBJ databases">
        <title>Genome sequencing and assembly of Pseudoalteromonas arctica.</title>
        <authorList>
            <person name="Cook G.M."/>
        </authorList>
    </citation>
    <scope>NUCLEOTIDE SEQUENCE [LARGE SCALE GENOMIC DNA]</scope>
    <source>
        <strain evidence="1 2">NEC-BIFX-2020_001</strain>
    </source>
</reference>